<dbReference type="PANTHER" id="PTHR33326">
    <property type="entry name" value="OS05G0543800 PROTEIN"/>
    <property type="match status" value="1"/>
</dbReference>
<feature type="domain" description="DUF3615" evidence="2">
    <location>
        <begin position="230"/>
        <end position="325"/>
    </location>
</feature>
<name>A0AAD8W8H0_LOLMU</name>
<dbReference type="AlphaFoldDB" id="A0AAD8W8H0"/>
<dbReference type="Proteomes" id="UP001231189">
    <property type="component" value="Unassembled WGS sequence"/>
</dbReference>
<protein>
    <recommendedName>
        <fullName evidence="2">DUF3615 domain-containing protein</fullName>
    </recommendedName>
</protein>
<feature type="compositionally biased region" description="Basic residues" evidence="1">
    <location>
        <begin position="22"/>
        <end position="41"/>
    </location>
</feature>
<gene>
    <name evidence="3" type="ORF">QYE76_065236</name>
</gene>
<feature type="compositionally biased region" description="Acidic residues" evidence="1">
    <location>
        <begin position="352"/>
        <end position="372"/>
    </location>
</feature>
<comment type="caution">
    <text evidence="3">The sequence shown here is derived from an EMBL/GenBank/DDBJ whole genome shotgun (WGS) entry which is preliminary data.</text>
</comment>
<organism evidence="3 4">
    <name type="scientific">Lolium multiflorum</name>
    <name type="common">Italian ryegrass</name>
    <name type="synonym">Lolium perenne subsp. multiflorum</name>
    <dbReference type="NCBI Taxonomy" id="4521"/>
    <lineage>
        <taxon>Eukaryota</taxon>
        <taxon>Viridiplantae</taxon>
        <taxon>Streptophyta</taxon>
        <taxon>Embryophyta</taxon>
        <taxon>Tracheophyta</taxon>
        <taxon>Spermatophyta</taxon>
        <taxon>Magnoliopsida</taxon>
        <taxon>Liliopsida</taxon>
        <taxon>Poales</taxon>
        <taxon>Poaceae</taxon>
        <taxon>BOP clade</taxon>
        <taxon>Pooideae</taxon>
        <taxon>Poodae</taxon>
        <taxon>Poeae</taxon>
        <taxon>Poeae Chloroplast Group 2 (Poeae type)</taxon>
        <taxon>Loliodinae</taxon>
        <taxon>Loliinae</taxon>
        <taxon>Lolium</taxon>
    </lineage>
</organism>
<evidence type="ECO:0000313" key="4">
    <source>
        <dbReference type="Proteomes" id="UP001231189"/>
    </source>
</evidence>
<dbReference type="EMBL" id="JAUUTY010000004">
    <property type="protein sequence ID" value="KAK1647431.1"/>
    <property type="molecule type" value="Genomic_DNA"/>
</dbReference>
<accession>A0AAD8W8H0</accession>
<feature type="compositionally biased region" description="Gly residues" evidence="1">
    <location>
        <begin position="1"/>
        <end position="15"/>
    </location>
</feature>
<dbReference type="Pfam" id="PF12274">
    <property type="entry name" value="DUF3615"/>
    <property type="match status" value="1"/>
</dbReference>
<feature type="compositionally biased region" description="Low complexity" evidence="1">
    <location>
        <begin position="93"/>
        <end position="102"/>
    </location>
</feature>
<feature type="region of interest" description="Disordered" evidence="1">
    <location>
        <begin position="346"/>
        <end position="375"/>
    </location>
</feature>
<evidence type="ECO:0000256" key="1">
    <source>
        <dbReference type="SAM" id="MobiDB-lite"/>
    </source>
</evidence>
<dbReference type="PANTHER" id="PTHR33326:SF49">
    <property type="entry name" value="GENOME ASSEMBLY, CHROMOSOME: II"/>
    <property type="match status" value="1"/>
</dbReference>
<proteinExistence type="predicted"/>
<dbReference type="InterPro" id="IPR022059">
    <property type="entry name" value="DUF3615"/>
</dbReference>
<feature type="compositionally biased region" description="Polar residues" evidence="1">
    <location>
        <begin position="112"/>
        <end position="125"/>
    </location>
</feature>
<feature type="region of interest" description="Disordered" evidence="1">
    <location>
        <begin position="93"/>
        <end position="125"/>
    </location>
</feature>
<sequence>MPPPGGRGLGRGGGSATFRVPFSRRHQALHFKALNSRRGRGRASNSRCGRGRARNSRRDRSGGRPQSPSCQDYVAEQTPASSLSKFLGTLKESSTATTSSSTPQALLRDTTETSASSGRCLSSSPGPTILLHQHPDWYLKFYIRIDRSRSFHTYPDVGGPFKSLQAAKNAIDCHLYGLQHETMRKESLDKLSPMDGLIRRSLYWPDGSRRKYSDAAASKNTLTQTGHLLKAVVDKYNDDHTLSGDCVYELKDVLNYQTMREGNIWYSHFNFTTKAKGAGVVDNLFFAEVVQGDEMVVTCFCMINTDANGRCYGCINNGSFGMKHPKEANTYNAGHPNAYLLSECTGERDVSSDDDDDYDDEEEEEEEEEEDVKAEVDRLRHIYKGLDDPLYLKKISTSPYATATLIED</sequence>
<reference evidence="3" key="1">
    <citation type="submission" date="2023-07" db="EMBL/GenBank/DDBJ databases">
        <title>A chromosome-level genome assembly of Lolium multiflorum.</title>
        <authorList>
            <person name="Chen Y."/>
            <person name="Copetti D."/>
            <person name="Kolliker R."/>
            <person name="Studer B."/>
        </authorList>
    </citation>
    <scope>NUCLEOTIDE SEQUENCE</scope>
    <source>
        <strain evidence="3">02402/16</strain>
        <tissue evidence="3">Leaf</tissue>
    </source>
</reference>
<keyword evidence="4" id="KW-1185">Reference proteome</keyword>
<evidence type="ECO:0000313" key="3">
    <source>
        <dbReference type="EMBL" id="KAK1647431.1"/>
    </source>
</evidence>
<evidence type="ECO:0000259" key="2">
    <source>
        <dbReference type="Pfam" id="PF12274"/>
    </source>
</evidence>
<feature type="region of interest" description="Disordered" evidence="1">
    <location>
        <begin position="1"/>
        <end position="75"/>
    </location>
</feature>